<evidence type="ECO:0000313" key="2">
    <source>
        <dbReference type="EMBL" id="MFB2879317.1"/>
    </source>
</evidence>
<evidence type="ECO:0000256" key="1">
    <source>
        <dbReference type="SAM" id="Phobius"/>
    </source>
</evidence>
<reference evidence="2 3" key="1">
    <citation type="submission" date="2024-09" db="EMBL/GenBank/DDBJ databases">
        <title>Floridaenema gen nov. (Aerosakkonemataceae, Aerosakkonematales ord. nov., Cyanobacteria) from benthic tropical and subtropical fresh waters, with the description of four new species.</title>
        <authorList>
            <person name="Moretto J.A."/>
            <person name="Berthold D.E."/>
            <person name="Lefler F.W."/>
            <person name="Huang I.-S."/>
            <person name="Laughinghouse H. IV."/>
        </authorList>
    </citation>
    <scope>NUCLEOTIDE SEQUENCE [LARGE SCALE GENOMIC DNA]</scope>
    <source>
        <strain evidence="2 3">BLCC-F46</strain>
    </source>
</reference>
<dbReference type="EMBL" id="JBHFNQ010000162">
    <property type="protein sequence ID" value="MFB2879317.1"/>
    <property type="molecule type" value="Genomic_DNA"/>
</dbReference>
<dbReference type="RefSeq" id="WP_413272363.1">
    <property type="nucleotide sequence ID" value="NZ_JBHFNQ010000162.1"/>
</dbReference>
<feature type="transmembrane region" description="Helical" evidence="1">
    <location>
        <begin position="51"/>
        <end position="72"/>
    </location>
</feature>
<accession>A0ABV4X949</accession>
<sequence length="158" mass="17878">MREIHFGHHAAPATASDPDNYHIQGNFFLILLNAFTTPEQSFIRYVAANGFNLQLGIDLFIKLVALGILAWLGGEKFLWFWLCLRIVYGLGDIVFFRATHHQQGKYGTFEIKIPHILCTLGELIVGKTVIQTTINHDVHHQNPAIAARHLAMARSYIQ</sequence>
<proteinExistence type="predicted"/>
<protein>
    <recommendedName>
        <fullName evidence="4">Fatty acid desaturase domain-containing protein</fullName>
    </recommendedName>
</protein>
<comment type="caution">
    <text evidence="2">The sequence shown here is derived from an EMBL/GenBank/DDBJ whole genome shotgun (WGS) entry which is preliminary data.</text>
</comment>
<keyword evidence="1" id="KW-1133">Transmembrane helix</keyword>
<gene>
    <name evidence="2" type="ORF">ACE1CC_20885</name>
</gene>
<dbReference type="Proteomes" id="UP001576774">
    <property type="component" value="Unassembled WGS sequence"/>
</dbReference>
<keyword evidence="1" id="KW-0812">Transmembrane</keyword>
<evidence type="ECO:0008006" key="4">
    <source>
        <dbReference type="Google" id="ProtNLM"/>
    </source>
</evidence>
<name>A0ABV4X949_9CYAN</name>
<organism evidence="2 3">
    <name type="scientific">Floridaenema aerugineum BLCC-F46</name>
    <dbReference type="NCBI Taxonomy" id="3153654"/>
    <lineage>
        <taxon>Bacteria</taxon>
        <taxon>Bacillati</taxon>
        <taxon>Cyanobacteriota</taxon>
        <taxon>Cyanophyceae</taxon>
        <taxon>Oscillatoriophycideae</taxon>
        <taxon>Aerosakkonematales</taxon>
        <taxon>Aerosakkonemataceae</taxon>
        <taxon>Floridanema</taxon>
        <taxon>Floridanema aerugineum</taxon>
    </lineage>
</organism>
<feature type="transmembrane region" description="Helical" evidence="1">
    <location>
        <begin position="78"/>
        <end position="96"/>
    </location>
</feature>
<keyword evidence="1" id="KW-0472">Membrane</keyword>
<keyword evidence="3" id="KW-1185">Reference proteome</keyword>
<evidence type="ECO:0000313" key="3">
    <source>
        <dbReference type="Proteomes" id="UP001576774"/>
    </source>
</evidence>